<feature type="transmembrane region" description="Helical" evidence="6">
    <location>
        <begin position="227"/>
        <end position="254"/>
    </location>
</feature>
<evidence type="ECO:0000256" key="1">
    <source>
        <dbReference type="ARBA" id="ARBA00004651"/>
    </source>
</evidence>
<keyword evidence="2 6" id="KW-1003">Cell membrane</keyword>
<evidence type="ECO:0000259" key="7">
    <source>
        <dbReference type="Pfam" id="PF02687"/>
    </source>
</evidence>
<dbReference type="InterPro" id="IPR003838">
    <property type="entry name" value="ABC3_permease_C"/>
</dbReference>
<dbReference type="GO" id="GO:0005886">
    <property type="term" value="C:plasma membrane"/>
    <property type="evidence" value="ECO:0007669"/>
    <property type="project" value="UniProtKB-SubCell"/>
</dbReference>
<keyword evidence="6" id="KW-0813">Transport</keyword>
<sequence>MNFAIAKKFAKKNLKANRSLLIPFVISSGIMLMLFNIMASLLDNQYVRTRHEMLLTFMILGLAVIAILAVIFVLYSTNFLIKRRNKEFALYGILGLEKKHIRKIISLEYLVLFALIGLMAVIGGYVFGQLTFLGVNKLMKDVSGGLMDFPFSLKAFVMTMVALVVLYIITVARSTVGIYLSTPATLLRKGHSGEGEPKSRYLLMIIGFASLAAGYIMALTIKGVLSALSYFFIAVGLVMLGTYLLSISFSIIVLKALKKRKSYYQPVHFLNVSGLLYRMKSNAVALASITILSTAVIVTVSTTAAIYGNIQTMATNAYPRAYQARYYGKVNKENYKTVEKNMAQYVYDTAKDPQHIKNVYKTFNMSIYCQENGNKFTSYKEGAKPCYLEVTELNGYNQLFHKKVTLQDNEVLMNTNVKKQLPQTIVLKDKTYKVKPVSDNLLGQYGVDAYGIVVKDVDTMLTISDDIKIRQGADKMVNARVVPEMNWDLEGESNEAFYTKLKKNNHNFSVYTRQEYLKSVYELNGGFLFLGIIIGIVFLTGTILITYYKQMSEGYEDRDKYQVMKKVGLSDRLIKKTSASQVVWMFFAPLIVASIHCLVASKIIFELLQMFAITRYMQYGIYFIAVLLVFMAVYFIIFKLTSRAYYRIVQ</sequence>
<comment type="similarity">
    <text evidence="6">Belongs to the ABC-4 integral membrane protein family.</text>
</comment>
<feature type="domain" description="ABC3 transporter permease C-terminal" evidence="7">
    <location>
        <begin position="61"/>
        <end position="171"/>
    </location>
</feature>
<reference evidence="8 9" key="1">
    <citation type="submission" date="2019-08" db="EMBL/GenBank/DDBJ databases">
        <title>In-depth cultivation of the pig gut microbiome towards novel bacterial diversity and tailored functional studies.</title>
        <authorList>
            <person name="Wylensek D."/>
            <person name="Hitch T.C.A."/>
            <person name="Clavel T."/>
        </authorList>
    </citation>
    <scope>NUCLEOTIDE SEQUENCE [LARGE SCALE GENOMIC DNA]</scope>
    <source>
        <strain evidence="8 9">CA-Schmier-601-WT-3</strain>
    </source>
</reference>
<feature type="transmembrane region" description="Helical" evidence="6">
    <location>
        <begin position="20"/>
        <end position="42"/>
    </location>
</feature>
<feature type="transmembrane region" description="Helical" evidence="6">
    <location>
        <begin position="54"/>
        <end position="75"/>
    </location>
</feature>
<organism evidence="8 9">
    <name type="scientific">Sharpea porci</name>
    <dbReference type="NCBI Taxonomy" id="2652286"/>
    <lineage>
        <taxon>Bacteria</taxon>
        <taxon>Bacillati</taxon>
        <taxon>Bacillota</taxon>
        <taxon>Erysipelotrichia</taxon>
        <taxon>Erysipelotrichales</taxon>
        <taxon>Coprobacillaceae</taxon>
        <taxon>Sharpea</taxon>
    </lineage>
</organism>
<evidence type="ECO:0000313" key="9">
    <source>
        <dbReference type="Proteomes" id="UP000442619"/>
    </source>
</evidence>
<accession>A0A844FTB8</accession>
<dbReference type="GO" id="GO:0055085">
    <property type="term" value="P:transmembrane transport"/>
    <property type="evidence" value="ECO:0007669"/>
    <property type="project" value="UniProtKB-UniRule"/>
</dbReference>
<dbReference type="PANTHER" id="PTHR46795">
    <property type="entry name" value="ABC TRANSPORTER PERMEASE-RELATED-RELATED"/>
    <property type="match status" value="1"/>
</dbReference>
<evidence type="ECO:0000256" key="3">
    <source>
        <dbReference type="ARBA" id="ARBA00022692"/>
    </source>
</evidence>
<feature type="transmembrane region" description="Helical" evidence="6">
    <location>
        <begin position="283"/>
        <end position="307"/>
    </location>
</feature>
<dbReference type="Pfam" id="PF02687">
    <property type="entry name" value="FtsX"/>
    <property type="match status" value="1"/>
</dbReference>
<feature type="transmembrane region" description="Helical" evidence="6">
    <location>
        <begin position="616"/>
        <end position="637"/>
    </location>
</feature>
<feature type="transmembrane region" description="Helical" evidence="6">
    <location>
        <begin position="109"/>
        <end position="135"/>
    </location>
</feature>
<dbReference type="InterPro" id="IPR052536">
    <property type="entry name" value="ABC-4_Integral_Memb_Prot"/>
</dbReference>
<feature type="transmembrane region" description="Helical" evidence="6">
    <location>
        <begin position="201"/>
        <end position="221"/>
    </location>
</feature>
<feature type="transmembrane region" description="Helical" evidence="6">
    <location>
        <begin position="582"/>
        <end position="604"/>
    </location>
</feature>
<dbReference type="PANTHER" id="PTHR46795:SF3">
    <property type="entry name" value="ABC TRANSPORTER PERMEASE"/>
    <property type="match status" value="1"/>
</dbReference>
<comment type="subcellular location">
    <subcellularLocation>
        <location evidence="1 6">Cell membrane</location>
        <topology evidence="1 6">Multi-pass membrane protein</topology>
    </subcellularLocation>
</comment>
<keyword evidence="5 6" id="KW-0472">Membrane</keyword>
<dbReference type="EMBL" id="VUNM01000012">
    <property type="protein sequence ID" value="MST89228.1"/>
    <property type="molecule type" value="Genomic_DNA"/>
</dbReference>
<evidence type="ECO:0000256" key="4">
    <source>
        <dbReference type="ARBA" id="ARBA00022989"/>
    </source>
</evidence>
<gene>
    <name evidence="8" type="ORF">FYJ79_06530</name>
</gene>
<keyword evidence="9" id="KW-1185">Reference proteome</keyword>
<dbReference type="Proteomes" id="UP000442619">
    <property type="component" value="Unassembled WGS sequence"/>
</dbReference>
<dbReference type="PIRSF" id="PIRSF018968">
    <property type="entry name" value="ABC_permease_BceB"/>
    <property type="match status" value="1"/>
</dbReference>
<protein>
    <submittedName>
        <fullName evidence="8">FtsX-like permease family protein</fullName>
    </submittedName>
</protein>
<comment type="caution">
    <text evidence="8">The sequence shown here is derived from an EMBL/GenBank/DDBJ whole genome shotgun (WGS) entry which is preliminary data.</text>
</comment>
<dbReference type="AlphaFoldDB" id="A0A844FTB8"/>
<keyword evidence="3 6" id="KW-0812">Transmembrane</keyword>
<evidence type="ECO:0000256" key="6">
    <source>
        <dbReference type="PIRNR" id="PIRNR018968"/>
    </source>
</evidence>
<keyword evidence="4 6" id="KW-1133">Transmembrane helix</keyword>
<proteinExistence type="inferred from homology"/>
<evidence type="ECO:0000313" key="8">
    <source>
        <dbReference type="EMBL" id="MST89228.1"/>
    </source>
</evidence>
<dbReference type="InterPro" id="IPR027022">
    <property type="entry name" value="ABC_permease_BceB-typ"/>
</dbReference>
<evidence type="ECO:0000256" key="5">
    <source>
        <dbReference type="ARBA" id="ARBA00023136"/>
    </source>
</evidence>
<feature type="transmembrane region" description="Helical" evidence="6">
    <location>
        <begin position="155"/>
        <end position="180"/>
    </location>
</feature>
<dbReference type="RefSeq" id="WP_154515719.1">
    <property type="nucleotide sequence ID" value="NZ_JAXFJJ010000044.1"/>
</dbReference>
<name>A0A844FTB8_9FIRM</name>
<feature type="transmembrane region" description="Helical" evidence="6">
    <location>
        <begin position="527"/>
        <end position="548"/>
    </location>
</feature>
<evidence type="ECO:0000256" key="2">
    <source>
        <dbReference type="ARBA" id="ARBA00022475"/>
    </source>
</evidence>